<reference evidence="1" key="1">
    <citation type="journal article" date="2014" name="Front. Microbiol.">
        <title>High frequency of phylogenetically diverse reductive dehalogenase-homologous genes in deep subseafloor sedimentary metagenomes.</title>
        <authorList>
            <person name="Kawai M."/>
            <person name="Futagami T."/>
            <person name="Toyoda A."/>
            <person name="Takaki Y."/>
            <person name="Nishi S."/>
            <person name="Hori S."/>
            <person name="Arai W."/>
            <person name="Tsubouchi T."/>
            <person name="Morono Y."/>
            <person name="Uchiyama I."/>
            <person name="Ito T."/>
            <person name="Fujiyama A."/>
            <person name="Inagaki F."/>
            <person name="Takami H."/>
        </authorList>
    </citation>
    <scope>NUCLEOTIDE SEQUENCE</scope>
    <source>
        <strain evidence="1">Expedition CK06-06</strain>
    </source>
</reference>
<gene>
    <name evidence="1" type="ORF">S03H2_13064</name>
</gene>
<dbReference type="EMBL" id="BARU01006637">
    <property type="protein sequence ID" value="GAH34749.1"/>
    <property type="molecule type" value="Genomic_DNA"/>
</dbReference>
<name>X1FZH9_9ZZZZ</name>
<dbReference type="AlphaFoldDB" id="X1FZH9"/>
<accession>X1FZH9</accession>
<protein>
    <submittedName>
        <fullName evidence="1">Uncharacterized protein</fullName>
    </submittedName>
</protein>
<sequence length="49" mass="5871">MSDFREKRAAFLNDTDYLNTVLENGKNTVREITKETINQVRYRMKLISF</sequence>
<organism evidence="1">
    <name type="scientific">marine sediment metagenome</name>
    <dbReference type="NCBI Taxonomy" id="412755"/>
    <lineage>
        <taxon>unclassified sequences</taxon>
        <taxon>metagenomes</taxon>
        <taxon>ecological metagenomes</taxon>
    </lineage>
</organism>
<evidence type="ECO:0000313" key="1">
    <source>
        <dbReference type="EMBL" id="GAH34749.1"/>
    </source>
</evidence>
<comment type="caution">
    <text evidence="1">The sequence shown here is derived from an EMBL/GenBank/DDBJ whole genome shotgun (WGS) entry which is preliminary data.</text>
</comment>
<proteinExistence type="predicted"/>